<evidence type="ECO:0000256" key="6">
    <source>
        <dbReference type="ARBA" id="ARBA00022989"/>
    </source>
</evidence>
<feature type="transmembrane region" description="Helical" evidence="10">
    <location>
        <begin position="278"/>
        <end position="298"/>
    </location>
</feature>
<evidence type="ECO:0000256" key="5">
    <source>
        <dbReference type="ARBA" id="ARBA00022984"/>
    </source>
</evidence>
<feature type="transmembrane region" description="Helical" evidence="10">
    <location>
        <begin position="55"/>
        <end position="77"/>
    </location>
</feature>
<dbReference type="GO" id="GO:0008360">
    <property type="term" value="P:regulation of cell shape"/>
    <property type="evidence" value="ECO:0007669"/>
    <property type="project" value="UniProtKB-KW"/>
</dbReference>
<feature type="transmembrane region" description="Helical" evidence="10">
    <location>
        <begin position="363"/>
        <end position="381"/>
    </location>
</feature>
<dbReference type="Proteomes" id="UP000184314">
    <property type="component" value="Unassembled WGS sequence"/>
</dbReference>
<evidence type="ECO:0000313" key="11">
    <source>
        <dbReference type="EMBL" id="SHK59345.1"/>
    </source>
</evidence>
<keyword evidence="6 10" id="KW-1133">Transmembrane helix</keyword>
<sequence>MNPKQFIKNIFSKNNSTARNLLIVASITLLGKFLGFFKETYIASSFGLSLILDTFFIAILVPGFIQNVFLGAFKGVFIPNYVAELKRGKNPASFQATGFLITIVTSAIFVLIAYLITDIFLETLFPNHDELFYSMIKSQFYFLAPCIFLWGISSLLSGMLNIKGEFVYSSLPSFFIPIITILFLAFFKEELGYNVLAIGTLVGSVLGILFLIFICLQKNIISISKPNIKDDNVQLMLKQVPAKVSSGFLTGMNSVVDQYFAAQLLVGSIAAINYGQKIPAFLIGILVVALNNVLLPKFSSMFIDNQRKAFNSYLKMVKLLFIVSTICAIVGILFSDFLVELFYERNKFTSEDSTIVSTMQKIFLIHTPFTICGMVVVNFLTSINKNAFMAYSSLVALILNIILDYVFIQYYGILGIAICTSVVIILKMIFTFWYSISVSKTFAI</sequence>
<dbReference type="AlphaFoldDB" id="A0A1M6TQU0"/>
<evidence type="ECO:0000256" key="10">
    <source>
        <dbReference type="SAM" id="Phobius"/>
    </source>
</evidence>
<feature type="transmembrane region" description="Helical" evidence="10">
    <location>
        <begin position="166"/>
        <end position="187"/>
    </location>
</feature>
<evidence type="ECO:0000313" key="12">
    <source>
        <dbReference type="Proteomes" id="UP000184314"/>
    </source>
</evidence>
<dbReference type="STRING" id="228958.SAMN04488007_3325"/>
<feature type="transmembrane region" description="Helical" evidence="10">
    <location>
        <begin position="193"/>
        <end position="216"/>
    </location>
</feature>
<comment type="function">
    <text evidence="8">Involved in peptidoglycan biosynthesis. Transports lipid-linked peptidoglycan precursors from the inner to the outer leaflet of the cytoplasmic membrane.</text>
</comment>
<evidence type="ECO:0000256" key="3">
    <source>
        <dbReference type="ARBA" id="ARBA00022692"/>
    </source>
</evidence>
<dbReference type="PANTHER" id="PTHR43486">
    <property type="entry name" value="LIPID II FLIPPASE MURJ-RELATED"/>
    <property type="match status" value="1"/>
</dbReference>
<evidence type="ECO:0000256" key="2">
    <source>
        <dbReference type="ARBA" id="ARBA00022475"/>
    </source>
</evidence>
<feature type="transmembrane region" description="Helical" evidence="10">
    <location>
        <begin position="140"/>
        <end position="159"/>
    </location>
</feature>
<dbReference type="GO" id="GO:0009252">
    <property type="term" value="P:peptidoglycan biosynthetic process"/>
    <property type="evidence" value="ECO:0007669"/>
    <property type="project" value="UniProtKB-KW"/>
</dbReference>
<evidence type="ECO:0000256" key="7">
    <source>
        <dbReference type="ARBA" id="ARBA00023136"/>
    </source>
</evidence>
<dbReference type="RefSeq" id="WP_073246292.1">
    <property type="nucleotide sequence ID" value="NZ_FQZX01000003.1"/>
</dbReference>
<gene>
    <name evidence="11" type="ORF">SAMN04488007_3325</name>
</gene>
<evidence type="ECO:0000256" key="4">
    <source>
        <dbReference type="ARBA" id="ARBA00022960"/>
    </source>
</evidence>
<keyword evidence="4" id="KW-0133">Cell shape</keyword>
<dbReference type="EMBL" id="FQZX01000003">
    <property type="protein sequence ID" value="SHK59345.1"/>
    <property type="molecule type" value="Genomic_DNA"/>
</dbReference>
<dbReference type="PRINTS" id="PR01806">
    <property type="entry name" value="VIRFACTRMVIN"/>
</dbReference>
<keyword evidence="7 10" id="KW-0472">Membrane</keyword>
<keyword evidence="2" id="KW-1003">Cell membrane</keyword>
<protein>
    <submittedName>
        <fullName evidence="11">Putative peptidoglycan lipid II flippase</fullName>
    </submittedName>
</protein>
<evidence type="ECO:0000256" key="8">
    <source>
        <dbReference type="ARBA" id="ARBA00060041"/>
    </source>
</evidence>
<feature type="transmembrane region" description="Helical" evidence="10">
    <location>
        <begin position="388"/>
        <end position="408"/>
    </location>
</feature>
<organism evidence="11 12">
    <name type="scientific">Maribacter aquivivus</name>
    <dbReference type="NCBI Taxonomy" id="228958"/>
    <lineage>
        <taxon>Bacteria</taxon>
        <taxon>Pseudomonadati</taxon>
        <taxon>Bacteroidota</taxon>
        <taxon>Flavobacteriia</taxon>
        <taxon>Flavobacteriales</taxon>
        <taxon>Flavobacteriaceae</taxon>
        <taxon>Maribacter</taxon>
    </lineage>
</organism>
<accession>A0A1M6TQU0</accession>
<comment type="similarity">
    <text evidence="9">Belongs to the MurJ/MviN family.</text>
</comment>
<feature type="transmembrane region" description="Helical" evidence="10">
    <location>
        <begin position="98"/>
        <end position="120"/>
    </location>
</feature>
<comment type="subcellular location">
    <subcellularLocation>
        <location evidence="1">Cell membrane</location>
        <topology evidence="1">Multi-pass membrane protein</topology>
    </subcellularLocation>
</comment>
<dbReference type="PANTHER" id="PTHR43486:SF1">
    <property type="entry name" value="LIPID II FLIPPASE MURJ-RELATED"/>
    <property type="match status" value="1"/>
</dbReference>
<keyword evidence="5" id="KW-0573">Peptidoglycan synthesis</keyword>
<keyword evidence="3 10" id="KW-0812">Transmembrane</keyword>
<feature type="transmembrane region" description="Helical" evidence="10">
    <location>
        <begin position="319"/>
        <end position="343"/>
    </location>
</feature>
<feature type="transmembrane region" description="Helical" evidence="10">
    <location>
        <begin position="414"/>
        <end position="436"/>
    </location>
</feature>
<dbReference type="Pfam" id="PF03023">
    <property type="entry name" value="MurJ"/>
    <property type="match status" value="1"/>
</dbReference>
<feature type="transmembrane region" description="Helical" evidence="10">
    <location>
        <begin position="21"/>
        <end position="43"/>
    </location>
</feature>
<proteinExistence type="inferred from homology"/>
<evidence type="ECO:0000256" key="1">
    <source>
        <dbReference type="ARBA" id="ARBA00004651"/>
    </source>
</evidence>
<dbReference type="OrthoDB" id="9786339at2"/>
<name>A0A1M6TQU0_9FLAO</name>
<evidence type="ECO:0000256" key="9">
    <source>
        <dbReference type="ARBA" id="ARBA00061532"/>
    </source>
</evidence>
<reference evidence="12" key="1">
    <citation type="submission" date="2016-11" db="EMBL/GenBank/DDBJ databases">
        <authorList>
            <person name="Varghese N."/>
            <person name="Submissions S."/>
        </authorList>
    </citation>
    <scope>NUCLEOTIDE SEQUENCE [LARGE SCALE GENOMIC DNA]</scope>
    <source>
        <strain evidence="12">DSM 16478</strain>
    </source>
</reference>
<dbReference type="InterPro" id="IPR004268">
    <property type="entry name" value="MurJ"/>
</dbReference>
<dbReference type="GO" id="GO:0005886">
    <property type="term" value="C:plasma membrane"/>
    <property type="evidence" value="ECO:0007669"/>
    <property type="project" value="UniProtKB-SubCell"/>
</dbReference>
<keyword evidence="12" id="KW-1185">Reference proteome</keyword>